<dbReference type="GeneID" id="94192282"/>
<accession>A0AAV4LLV2</accession>
<comment type="caution">
    <text evidence="2">The sequence shown here is derived from an EMBL/GenBank/DDBJ whole genome shotgun (WGS) entry which is preliminary data.</text>
</comment>
<reference evidence="2 3" key="1">
    <citation type="submission" date="2021-06" db="EMBL/GenBank/DDBJ databases">
        <title>Genome sequence of Babesia caballi.</title>
        <authorList>
            <person name="Yamagishi J."/>
            <person name="Kidaka T."/>
            <person name="Ochi A."/>
        </authorList>
    </citation>
    <scope>NUCLEOTIDE SEQUENCE [LARGE SCALE GENOMIC DNA]</scope>
    <source>
        <strain evidence="2">USDA-D6B2</strain>
    </source>
</reference>
<dbReference type="AlphaFoldDB" id="A0AAV4LLV2"/>
<protein>
    <submittedName>
        <fullName evidence="2">NADP-dependent isocitrate dehydrogenase</fullName>
    </submittedName>
</protein>
<feature type="region of interest" description="Disordered" evidence="1">
    <location>
        <begin position="1"/>
        <end position="48"/>
    </location>
</feature>
<evidence type="ECO:0000313" key="3">
    <source>
        <dbReference type="Proteomes" id="UP001497744"/>
    </source>
</evidence>
<evidence type="ECO:0000313" key="2">
    <source>
        <dbReference type="EMBL" id="GIX60799.1"/>
    </source>
</evidence>
<evidence type="ECO:0000256" key="1">
    <source>
        <dbReference type="SAM" id="MobiDB-lite"/>
    </source>
</evidence>
<keyword evidence="3" id="KW-1185">Reference proteome</keyword>
<feature type="compositionally biased region" description="Polar residues" evidence="1">
    <location>
        <begin position="8"/>
        <end position="25"/>
    </location>
</feature>
<gene>
    <name evidence="2" type="ORF">BcabD6B2_02340</name>
</gene>
<sequence length="184" mass="19473">MRSRVYTPDSTVSMQAASKSEQNCCRQTCDKDVPEPEAASPSENRGKRVAREGGIRAIVGHRSLHRVVTWLDDGRLVVLGQVSVRVDVSVVVLACPEEAALGSQHVGHHVVELPGFIPQAQPLELGPKLLLVDVVEGALEDAVVGAHLGVFYAHVEWEPVQDAVAEAAACEGGHAALAGVHAEA</sequence>
<dbReference type="Proteomes" id="UP001497744">
    <property type="component" value="Unassembled WGS sequence"/>
</dbReference>
<name>A0AAV4LLV2_BABCB</name>
<organism evidence="2 3">
    <name type="scientific">Babesia caballi</name>
    <dbReference type="NCBI Taxonomy" id="5871"/>
    <lineage>
        <taxon>Eukaryota</taxon>
        <taxon>Sar</taxon>
        <taxon>Alveolata</taxon>
        <taxon>Apicomplexa</taxon>
        <taxon>Aconoidasida</taxon>
        <taxon>Piroplasmida</taxon>
        <taxon>Babesiidae</taxon>
        <taxon>Babesia</taxon>
    </lineage>
</organism>
<dbReference type="RefSeq" id="XP_067712870.1">
    <property type="nucleotide sequence ID" value="XM_067856769.1"/>
</dbReference>
<proteinExistence type="predicted"/>
<dbReference type="EMBL" id="BPLF01000001">
    <property type="protein sequence ID" value="GIX60799.1"/>
    <property type="molecule type" value="Genomic_DNA"/>
</dbReference>